<keyword evidence="2" id="KW-0813">Transport</keyword>
<name>U5D517_AMBTC</name>
<keyword evidence="9" id="KW-1002">Plastid outer membrane</keyword>
<evidence type="ECO:0000256" key="10">
    <source>
        <dbReference type="ARBA" id="ARBA00022842"/>
    </source>
</evidence>
<protein>
    <recommendedName>
        <fullName evidence="18">AIG1-type G domain-containing protein</fullName>
    </recommendedName>
</protein>
<feature type="region of interest" description="Disordered" evidence="17">
    <location>
        <begin position="490"/>
        <end position="513"/>
    </location>
</feature>
<dbReference type="KEGG" id="atr:18443742"/>
<dbReference type="PROSITE" id="PS51720">
    <property type="entry name" value="G_AIG1"/>
    <property type="match status" value="1"/>
</dbReference>
<evidence type="ECO:0000256" key="13">
    <source>
        <dbReference type="ARBA" id="ARBA00023134"/>
    </source>
</evidence>
<dbReference type="PANTHER" id="PTHR10903:SF68">
    <property type="entry name" value="TRANSLOCASE OF CHLOROPLAST 90, CHLOROPLASTIC"/>
    <property type="match status" value="1"/>
</dbReference>
<keyword evidence="14" id="KW-0472">Membrane</keyword>
<dbReference type="InterPro" id="IPR027417">
    <property type="entry name" value="P-loop_NTPase"/>
</dbReference>
<keyword evidence="7" id="KW-0547">Nucleotide-binding</keyword>
<dbReference type="eggNOG" id="ENOG502QR60">
    <property type="taxonomic scope" value="Eukaryota"/>
</dbReference>
<sequence>MKTFKDWISWKSLLSARPLSGSDSFLEEDETRRHEDVDVAGTPPGSSGTASTTSACPANGIQSSASCPYFPPVVMEDCHSSPHYPDGKSSDILEKLDALQVNFLRLVHRLGQSSQNLVVAQVLYRLELTKQIRASDSNARSVGLSIDRVKTIAREQETAGQGGSELDFSINVLLLGKTGVGKSATINSIFNQAKVFTDAFQPATEEIQEIIGTVMGVKVKVIDTPGLLPSPSDQRLNRRNMHTVKRFIRNSPPDIVLYFDRLDVINMGYSDVPLLKLITETFGSAIWFNTIIVLTHSSSALPEGPDGTSLGYEAFVTQCKNIMQHHIHQAAADMRLRNPLLLVENHPLCIRNREREKVLPNGQAWRSQFLLLCISSKVLNDANALLKFQDVVHGKQNNQRRPSLPHLLSFFLQPCSAPNASDLMLIDEVGEEVSYLESEDEYDKLPPIRILSKGQFKRLSKAQKEDYLDELDYRETLYLKKQLKEELGKCRDGSSINGKDGHNEGEPPPDTVPLPDMAMPLSFDSACPTYRYRSLEYGNKWLVRPVLDPHGWDQEIGFDGVNLEASFPIVKNLNTSLNSQLSKDKQDCNFQMECAATHIDEKGPSYYTGLDVQNLGRGLACTARGHMQLKTHKYNKAGCGFLMGSIGSNVYVGAKLEDTIAKKRWKLVVDTGGMASQGDMTFGGRLEGSLRGKDYPVRRDQASVSLTMLSCNKEVLLEGGLLVRFRPARGTNMAIQANVNHKKSGQICIKANSSEHIQIALIAIIPIVRALFRRRAIQHDPPVTDR</sequence>
<comment type="cofactor">
    <cofactor evidence="1">
        <name>Mg(2+)</name>
        <dbReference type="ChEBI" id="CHEBI:18420"/>
    </cofactor>
</comment>
<evidence type="ECO:0000256" key="14">
    <source>
        <dbReference type="ARBA" id="ARBA00023136"/>
    </source>
</evidence>
<keyword evidence="12" id="KW-1133">Transmembrane helix</keyword>
<dbReference type="EMBL" id="KI392503">
    <property type="protein sequence ID" value="ERN15453.1"/>
    <property type="molecule type" value="Genomic_DNA"/>
</dbReference>
<comment type="subcellular location">
    <subcellularLocation>
        <location evidence="15">Plastid</location>
        <location evidence="15">Chloroplast outer membrane</location>
        <topology evidence="15">Single-pass membrane protein</topology>
    </subcellularLocation>
</comment>
<dbReference type="GO" id="GO:0045037">
    <property type="term" value="P:protein import into chloroplast stroma"/>
    <property type="evidence" value="ECO:0000318"/>
    <property type="project" value="GO_Central"/>
</dbReference>
<accession>U5D517</accession>
<evidence type="ECO:0000256" key="4">
    <source>
        <dbReference type="ARBA" id="ARBA00022640"/>
    </source>
</evidence>
<evidence type="ECO:0000256" key="17">
    <source>
        <dbReference type="SAM" id="MobiDB-lite"/>
    </source>
</evidence>
<dbReference type="GO" id="GO:0009707">
    <property type="term" value="C:chloroplast outer membrane"/>
    <property type="evidence" value="ECO:0000318"/>
    <property type="project" value="GO_Central"/>
</dbReference>
<keyword evidence="8" id="KW-0378">Hydrolase</keyword>
<dbReference type="InterPro" id="IPR006703">
    <property type="entry name" value="G_AIG1"/>
</dbReference>
<dbReference type="OMA" id="DHEAHDS"/>
<keyword evidence="10" id="KW-0460">Magnesium</keyword>
<evidence type="ECO:0000313" key="20">
    <source>
        <dbReference type="Proteomes" id="UP000017836"/>
    </source>
</evidence>
<keyword evidence="4" id="KW-0934">Plastid</keyword>
<keyword evidence="20" id="KW-1185">Reference proteome</keyword>
<dbReference type="Gene3D" id="3.40.50.300">
    <property type="entry name" value="P-loop containing nucleotide triphosphate hydrolases"/>
    <property type="match status" value="1"/>
</dbReference>
<feature type="compositionally biased region" description="Low complexity" evidence="17">
    <location>
        <begin position="40"/>
        <end position="55"/>
    </location>
</feature>
<keyword evidence="5" id="KW-0812">Transmembrane</keyword>
<dbReference type="InterPro" id="IPR024283">
    <property type="entry name" value="TOC159_MAD"/>
</dbReference>
<evidence type="ECO:0000313" key="19">
    <source>
        <dbReference type="EMBL" id="ERN15453.1"/>
    </source>
</evidence>
<evidence type="ECO:0000256" key="8">
    <source>
        <dbReference type="ARBA" id="ARBA00022801"/>
    </source>
</evidence>
<evidence type="ECO:0000256" key="5">
    <source>
        <dbReference type="ARBA" id="ARBA00022692"/>
    </source>
</evidence>
<proteinExistence type="inferred from homology"/>
<dbReference type="OrthoDB" id="8954335at2759"/>
<keyword evidence="3" id="KW-0150">Chloroplast</keyword>
<evidence type="ECO:0000256" key="3">
    <source>
        <dbReference type="ARBA" id="ARBA00022528"/>
    </source>
</evidence>
<dbReference type="AlphaFoldDB" id="U5D517"/>
<evidence type="ECO:0000256" key="9">
    <source>
        <dbReference type="ARBA" id="ARBA00022805"/>
    </source>
</evidence>
<dbReference type="Pfam" id="PF11886">
    <property type="entry name" value="TOC159_MAD"/>
    <property type="match status" value="1"/>
</dbReference>
<dbReference type="GO" id="GO:0003924">
    <property type="term" value="F:GTPase activity"/>
    <property type="evidence" value="ECO:0000318"/>
    <property type="project" value="GO_Central"/>
</dbReference>
<reference evidence="20" key="1">
    <citation type="journal article" date="2013" name="Science">
        <title>The Amborella genome and the evolution of flowering plants.</title>
        <authorList>
            <consortium name="Amborella Genome Project"/>
        </authorList>
    </citation>
    <scope>NUCLEOTIDE SEQUENCE [LARGE SCALE GENOMIC DNA]</scope>
</reference>
<dbReference type="PANTHER" id="PTHR10903">
    <property type="entry name" value="GTPASE, IMAP FAMILY MEMBER-RELATED"/>
    <property type="match status" value="1"/>
</dbReference>
<organism evidence="19 20">
    <name type="scientific">Amborella trichopoda</name>
    <dbReference type="NCBI Taxonomy" id="13333"/>
    <lineage>
        <taxon>Eukaryota</taxon>
        <taxon>Viridiplantae</taxon>
        <taxon>Streptophyta</taxon>
        <taxon>Embryophyta</taxon>
        <taxon>Tracheophyta</taxon>
        <taxon>Spermatophyta</taxon>
        <taxon>Magnoliopsida</taxon>
        <taxon>Amborellales</taxon>
        <taxon>Amborellaceae</taxon>
        <taxon>Amborella</taxon>
    </lineage>
</organism>
<dbReference type="NCBIfam" id="TIGR00993">
    <property type="entry name" value="3a0901s04IAP86"/>
    <property type="match status" value="1"/>
</dbReference>
<dbReference type="InterPro" id="IPR045058">
    <property type="entry name" value="GIMA/IAN/Toc"/>
</dbReference>
<dbReference type="FunFam" id="3.40.50.300:FF:000413">
    <property type="entry name" value="Translocase of chloroplast 120, chloroplastic"/>
    <property type="match status" value="1"/>
</dbReference>
<feature type="domain" description="AIG1-type G" evidence="18">
    <location>
        <begin position="167"/>
        <end position="396"/>
    </location>
</feature>
<dbReference type="GO" id="GO:0005525">
    <property type="term" value="F:GTP binding"/>
    <property type="evidence" value="ECO:0007669"/>
    <property type="project" value="UniProtKB-KW"/>
</dbReference>
<evidence type="ECO:0000256" key="1">
    <source>
        <dbReference type="ARBA" id="ARBA00001946"/>
    </source>
</evidence>
<evidence type="ECO:0000256" key="15">
    <source>
        <dbReference type="ARBA" id="ARBA00023766"/>
    </source>
</evidence>
<dbReference type="GO" id="GO:0046872">
    <property type="term" value="F:metal ion binding"/>
    <property type="evidence" value="ECO:0007669"/>
    <property type="project" value="UniProtKB-KW"/>
</dbReference>
<evidence type="ECO:0000259" key="18">
    <source>
        <dbReference type="PROSITE" id="PS51720"/>
    </source>
</evidence>
<evidence type="ECO:0000256" key="16">
    <source>
        <dbReference type="ARBA" id="ARBA00023775"/>
    </source>
</evidence>
<evidence type="ECO:0000256" key="2">
    <source>
        <dbReference type="ARBA" id="ARBA00022448"/>
    </source>
</evidence>
<dbReference type="GO" id="GO:0045036">
    <property type="term" value="P:protein targeting to chloroplast"/>
    <property type="evidence" value="ECO:0000318"/>
    <property type="project" value="GO_Central"/>
</dbReference>
<keyword evidence="6" id="KW-0479">Metal-binding</keyword>
<dbReference type="Pfam" id="PF04548">
    <property type="entry name" value="AIG1"/>
    <property type="match status" value="1"/>
</dbReference>
<keyword evidence="11" id="KW-0653">Protein transport</keyword>
<evidence type="ECO:0000256" key="6">
    <source>
        <dbReference type="ARBA" id="ARBA00022723"/>
    </source>
</evidence>
<dbReference type="HOGENOM" id="CLU_003856_2_0_1"/>
<evidence type="ECO:0000256" key="12">
    <source>
        <dbReference type="ARBA" id="ARBA00022989"/>
    </source>
</evidence>
<gene>
    <name evidence="19" type="ORF">AMTR_s00036p00227770</name>
</gene>
<dbReference type="InterPro" id="IPR005690">
    <property type="entry name" value="Toc86_159"/>
</dbReference>
<dbReference type="STRING" id="13333.U5D517"/>
<dbReference type="Gramene" id="ERN15453">
    <property type="protein sequence ID" value="ERN15453"/>
    <property type="gene ID" value="AMTR_s00036p00227770"/>
</dbReference>
<feature type="region of interest" description="Disordered" evidence="17">
    <location>
        <begin position="25"/>
        <end position="55"/>
    </location>
</feature>
<dbReference type="Proteomes" id="UP000017836">
    <property type="component" value="Unassembled WGS sequence"/>
</dbReference>
<evidence type="ECO:0000256" key="11">
    <source>
        <dbReference type="ARBA" id="ARBA00022927"/>
    </source>
</evidence>
<keyword evidence="13" id="KW-0342">GTP-binding</keyword>
<dbReference type="SUPFAM" id="SSF52540">
    <property type="entry name" value="P-loop containing nucleoside triphosphate hydrolases"/>
    <property type="match status" value="1"/>
</dbReference>
<evidence type="ECO:0000256" key="7">
    <source>
        <dbReference type="ARBA" id="ARBA00022741"/>
    </source>
</evidence>
<comment type="similarity">
    <text evidence="16">Belongs to the TRAFAC class TrmE-Era-EngA-EngB-Septin-like GTPase superfamily. AIG1/Toc34/Toc159-like paraseptin GTPase family. TOC159 subfamily.</text>
</comment>